<comment type="caution">
    <text evidence="3">The sequence shown here is derived from an EMBL/GenBank/DDBJ whole genome shotgun (WGS) entry which is preliminary data.</text>
</comment>
<accession>A0A7X8TRZ1</accession>
<dbReference type="AlphaFoldDB" id="A0A7X8TRZ1"/>
<dbReference type="EMBL" id="JABAIK010000011">
    <property type="protein sequence ID" value="NLS13728.1"/>
    <property type="molecule type" value="Genomic_DNA"/>
</dbReference>
<dbReference type="GO" id="GO:0044781">
    <property type="term" value="P:bacterial-type flagellum organization"/>
    <property type="evidence" value="ECO:0007669"/>
    <property type="project" value="UniProtKB-KW"/>
</dbReference>
<dbReference type="InterPro" id="IPR019301">
    <property type="entry name" value="Flagellar_prot_FlgJ_N"/>
</dbReference>
<dbReference type="RefSeq" id="WP_168836817.1">
    <property type="nucleotide sequence ID" value="NZ_JABAIK010000011.1"/>
</dbReference>
<feature type="domain" description="Flagellar protein FlgJ N-terminal" evidence="2">
    <location>
        <begin position="54"/>
        <end position="104"/>
    </location>
</feature>
<name>A0A7X8TRZ1_9VIBR</name>
<dbReference type="Proteomes" id="UP000535589">
    <property type="component" value="Unassembled WGS sequence"/>
</dbReference>
<keyword evidence="3" id="KW-0966">Cell projection</keyword>
<protein>
    <submittedName>
        <fullName evidence="3">Flagellar protein</fullName>
    </submittedName>
</protein>
<keyword evidence="1" id="KW-1005">Bacterial flagellum biogenesis</keyword>
<keyword evidence="4" id="KW-1185">Reference proteome</keyword>
<keyword evidence="3" id="KW-0969">Cilium</keyword>
<evidence type="ECO:0000313" key="3">
    <source>
        <dbReference type="EMBL" id="NLS13728.1"/>
    </source>
</evidence>
<reference evidence="3 4" key="1">
    <citation type="submission" date="2020-04" db="EMBL/GenBank/DDBJ databases">
        <title>Vibrio sp. SM6, a novel species isolated from seawater.</title>
        <authorList>
            <person name="Wang X."/>
        </authorList>
    </citation>
    <scope>NUCLEOTIDE SEQUENCE [LARGE SCALE GENOMIC DNA]</scope>
    <source>
        <strain evidence="3 4">SM6</strain>
    </source>
</reference>
<gene>
    <name evidence="3" type="ORF">HGP28_12575</name>
</gene>
<evidence type="ECO:0000313" key="4">
    <source>
        <dbReference type="Proteomes" id="UP000535589"/>
    </source>
</evidence>
<keyword evidence="3" id="KW-0282">Flagellum</keyword>
<dbReference type="Pfam" id="PF10135">
    <property type="entry name" value="Rod-binding"/>
    <property type="match status" value="1"/>
</dbReference>
<organism evidence="3 4">
    <name type="scientific">Vibrio agarilyticus</name>
    <dbReference type="NCBI Taxonomy" id="2726741"/>
    <lineage>
        <taxon>Bacteria</taxon>
        <taxon>Pseudomonadati</taxon>
        <taxon>Pseudomonadota</taxon>
        <taxon>Gammaproteobacteria</taxon>
        <taxon>Vibrionales</taxon>
        <taxon>Vibrionaceae</taxon>
        <taxon>Vibrio</taxon>
    </lineage>
</organism>
<proteinExistence type="predicted"/>
<sequence length="194" mass="21041">MNFDGMKETAQWNSVLYHDNSALGKIKHSRDEQGALEQVAGQFEAMFLQLVLRQMRASSDALADEDSPFSSQQFGVFRDMHDGQLAIEMAQNQQAGIADMLVRQLSPRPLGEAFNETLHARPQNKIDAVPLVAANEATLSAELEARSQVALSASAGMASTINLSNHLVASLNQPCNSVATSSAFAQSLLRPQEL</sequence>
<evidence type="ECO:0000259" key="2">
    <source>
        <dbReference type="Pfam" id="PF10135"/>
    </source>
</evidence>
<evidence type="ECO:0000256" key="1">
    <source>
        <dbReference type="ARBA" id="ARBA00022795"/>
    </source>
</evidence>